<name>A0A858R9S8_9PROT</name>
<keyword evidence="7" id="KW-1185">Reference proteome</keyword>
<sequence length="338" mass="35728">MRGQVVVITGASSGIGRATARAFAAEGAAVVLAARREAALHQAAEDVLRAGGRAMAVPTDVRDLNGMKRLADRAVDAFGGLDVWVNNAGMASFGKFDETPPEAFTAVVDTTFMGVVHGFYAALPHMKDQGYGHIITTASIAGRTPTPYHAAYGAAKHAVMGFIESVRGELEQDGFTDIHLSSVLPGPVDTPFWQHAANYSGRAIQALQPAKPPEQVAETILRLARSPKRETGVGIPPWALELGMALAGGAIERKMAGLTRNKLFDPRFRPRTAGSLLSPMAEFTGVSGGWRDRQQKSQGDGRRTPAKAAGLGLGGLLALAVPLGAAAYHRYQRHGKVF</sequence>
<comment type="similarity">
    <text evidence="1 3">Belongs to the short-chain dehydrogenases/reductases (SDR) family.</text>
</comment>
<organism evidence="6 7">
    <name type="scientific">Aerophototrophica crusticola</name>
    <dbReference type="NCBI Taxonomy" id="1709002"/>
    <lineage>
        <taxon>Bacteria</taxon>
        <taxon>Pseudomonadati</taxon>
        <taxon>Pseudomonadota</taxon>
        <taxon>Alphaproteobacteria</taxon>
        <taxon>Rhodospirillales</taxon>
        <taxon>Rhodospirillaceae</taxon>
        <taxon>Aerophototrophica</taxon>
    </lineage>
</organism>
<dbReference type="PROSITE" id="PS00061">
    <property type="entry name" value="ADH_SHORT"/>
    <property type="match status" value="1"/>
</dbReference>
<protein>
    <submittedName>
        <fullName evidence="6">SDR family NAD(P)-dependent oxidoreductase</fullName>
    </submittedName>
</protein>
<feature type="region of interest" description="Disordered" evidence="4">
    <location>
        <begin position="284"/>
        <end position="306"/>
    </location>
</feature>
<evidence type="ECO:0000256" key="3">
    <source>
        <dbReference type="RuleBase" id="RU000363"/>
    </source>
</evidence>
<dbReference type="InterPro" id="IPR036291">
    <property type="entry name" value="NAD(P)-bd_dom_sf"/>
</dbReference>
<dbReference type="InterPro" id="IPR002347">
    <property type="entry name" value="SDR_fam"/>
</dbReference>
<evidence type="ECO:0000259" key="5">
    <source>
        <dbReference type="SMART" id="SM00822"/>
    </source>
</evidence>
<dbReference type="Gene3D" id="3.40.50.720">
    <property type="entry name" value="NAD(P)-binding Rossmann-like Domain"/>
    <property type="match status" value="1"/>
</dbReference>
<accession>A0A858R9S8</accession>
<dbReference type="FunFam" id="3.40.50.720:FF:000084">
    <property type="entry name" value="Short-chain dehydrogenase reductase"/>
    <property type="match status" value="1"/>
</dbReference>
<feature type="compositionally biased region" description="Basic and acidic residues" evidence="4">
    <location>
        <begin position="290"/>
        <end position="303"/>
    </location>
</feature>
<dbReference type="InterPro" id="IPR020904">
    <property type="entry name" value="Sc_DH/Rdtase_CS"/>
</dbReference>
<dbReference type="PRINTS" id="PR00080">
    <property type="entry name" value="SDRFAMILY"/>
</dbReference>
<proteinExistence type="inferred from homology"/>
<dbReference type="SUPFAM" id="SSF51735">
    <property type="entry name" value="NAD(P)-binding Rossmann-fold domains"/>
    <property type="match status" value="1"/>
</dbReference>
<evidence type="ECO:0000313" key="7">
    <source>
        <dbReference type="Proteomes" id="UP000501891"/>
    </source>
</evidence>
<dbReference type="PANTHER" id="PTHR44196:SF1">
    <property type="entry name" value="DEHYDROGENASE_REDUCTASE SDR FAMILY MEMBER 7B"/>
    <property type="match status" value="1"/>
</dbReference>
<dbReference type="PRINTS" id="PR00081">
    <property type="entry name" value="GDHRDH"/>
</dbReference>
<reference evidence="6" key="1">
    <citation type="submission" date="2020-04" db="EMBL/GenBank/DDBJ databases">
        <title>A desert anoxygenic phototrophic bacterium fixes CO2 using RubisCO under aerobic conditions.</title>
        <authorList>
            <person name="Tang K."/>
        </authorList>
    </citation>
    <scope>NUCLEOTIDE SEQUENCE [LARGE SCALE GENOMIC DNA]</scope>
    <source>
        <strain evidence="6">MIMtkB3</strain>
    </source>
</reference>
<dbReference type="GO" id="GO:0016491">
    <property type="term" value="F:oxidoreductase activity"/>
    <property type="evidence" value="ECO:0007669"/>
    <property type="project" value="UniProtKB-KW"/>
</dbReference>
<dbReference type="Pfam" id="PF00106">
    <property type="entry name" value="adh_short"/>
    <property type="match status" value="1"/>
</dbReference>
<evidence type="ECO:0000256" key="1">
    <source>
        <dbReference type="ARBA" id="ARBA00006484"/>
    </source>
</evidence>
<dbReference type="PANTHER" id="PTHR44196">
    <property type="entry name" value="DEHYDROGENASE/REDUCTASE SDR FAMILY MEMBER 7B"/>
    <property type="match status" value="1"/>
</dbReference>
<evidence type="ECO:0000313" key="6">
    <source>
        <dbReference type="EMBL" id="QJE74117.1"/>
    </source>
</evidence>
<dbReference type="NCBIfam" id="NF005495">
    <property type="entry name" value="PRK07109.1"/>
    <property type="match status" value="1"/>
</dbReference>
<evidence type="ECO:0000256" key="2">
    <source>
        <dbReference type="ARBA" id="ARBA00023002"/>
    </source>
</evidence>
<dbReference type="EMBL" id="CP051775">
    <property type="protein sequence ID" value="QJE74117.1"/>
    <property type="molecule type" value="Genomic_DNA"/>
</dbReference>
<dbReference type="SMART" id="SM00822">
    <property type="entry name" value="PKS_KR"/>
    <property type="match status" value="1"/>
</dbReference>
<dbReference type="AlphaFoldDB" id="A0A858R9S8"/>
<keyword evidence="2" id="KW-0560">Oxidoreductase</keyword>
<dbReference type="KEGG" id="acru:HHL28_14395"/>
<dbReference type="GO" id="GO:0016020">
    <property type="term" value="C:membrane"/>
    <property type="evidence" value="ECO:0007669"/>
    <property type="project" value="TreeGrafter"/>
</dbReference>
<evidence type="ECO:0000256" key="4">
    <source>
        <dbReference type="SAM" id="MobiDB-lite"/>
    </source>
</evidence>
<dbReference type="Proteomes" id="UP000501891">
    <property type="component" value="Chromosome"/>
</dbReference>
<feature type="domain" description="Ketoreductase" evidence="5">
    <location>
        <begin position="4"/>
        <end position="196"/>
    </location>
</feature>
<gene>
    <name evidence="6" type="ORF">HHL28_14395</name>
</gene>
<dbReference type="InterPro" id="IPR057326">
    <property type="entry name" value="KR_dom"/>
</dbReference>